<organism evidence="2">
    <name type="scientific">uncultured Caudovirales phage</name>
    <dbReference type="NCBI Taxonomy" id="2100421"/>
    <lineage>
        <taxon>Viruses</taxon>
        <taxon>Duplodnaviria</taxon>
        <taxon>Heunggongvirae</taxon>
        <taxon>Uroviricota</taxon>
        <taxon>Caudoviricetes</taxon>
        <taxon>Peduoviridae</taxon>
        <taxon>Maltschvirus</taxon>
        <taxon>Maltschvirus maltsch</taxon>
    </lineage>
</organism>
<feature type="domain" description="Phage head morphogenesis" evidence="1">
    <location>
        <begin position="135"/>
        <end position="256"/>
    </location>
</feature>
<protein>
    <submittedName>
        <fullName evidence="2">Phage head morphogenesis domain containing protein</fullName>
    </submittedName>
</protein>
<proteinExistence type="predicted"/>
<reference evidence="2" key="1">
    <citation type="submission" date="2020-05" db="EMBL/GenBank/DDBJ databases">
        <authorList>
            <person name="Chiriac C."/>
            <person name="Salcher M."/>
            <person name="Ghai R."/>
            <person name="Kavagutti S V."/>
        </authorList>
    </citation>
    <scope>NUCLEOTIDE SEQUENCE</scope>
</reference>
<dbReference type="Pfam" id="PF04233">
    <property type="entry name" value="Phage_Mu_F"/>
    <property type="match status" value="1"/>
</dbReference>
<name>A0A6J7WAM8_9CAUD</name>
<sequence length="668" mass="72779">MNASDQLNDLMTIRQLLLGRVIAGENIKLNNHLNDVAARLEAQLRSGKEFTSYQGRRLQQAIGDLAGLVQLQRPDLADLASMEAKFAQGAVGKVGIDIALPPKKVLQSVADTALVQGATFGDWFSKLEGSMRFDIDRAVKVGVSLGETNAQIAKRILGAGGDKGGEVMPRGRRDAMAITRTAVQTIANEARLATYLENADIIKAVQWISTLDSRTTLICMARSGKTWTIPEFQPIGHKIPWGGGPPAHWACRSTTIPVTKSFEELGGAGPDLSPTTRSSMDGQVAADLTFDNFLKGKPPGFADEMLGVGRADLWRAGKITLSDLLDARGVPLTLAQLNAQYGAATVVVKVAEEAAMAAAAEVLFDMATEVGQWHQASFGGAADTIAKQVAASIQDITVKRTDKGAYASADRLINMDKAYDIASPLRQTTWRHEFGHIFDYRAGKGRNGYYRSASREFKLAREADRDSLLLATGCGRVSKATTARVEQLRASYEEATQFAIDAGRDDFRKAAKAAGLDFDAFEGVLRDSTNLLENGGYDSLNNRVRISKMMNAFKQGDPEEFINAAAKFGTDYQTANAVLNKDGIFGYFADMIGSATNNKVAGYESGFFGHSKTYYKSHGNEVESYANLMTAFSHKNPYWMTIFERFAPQMSAEFKKDIEEWMKTQPSK</sequence>
<evidence type="ECO:0000259" key="1">
    <source>
        <dbReference type="Pfam" id="PF04233"/>
    </source>
</evidence>
<accession>A0A6J7WAM8</accession>
<gene>
    <name evidence="2" type="ORF">UFOVP166_15</name>
</gene>
<dbReference type="InterPro" id="IPR006528">
    <property type="entry name" value="Phage_head_morphogenesis_dom"/>
</dbReference>
<evidence type="ECO:0000313" key="2">
    <source>
        <dbReference type="EMBL" id="CAB5187183.1"/>
    </source>
</evidence>
<dbReference type="EMBL" id="LR798213">
    <property type="protein sequence ID" value="CAB5187183.1"/>
    <property type="molecule type" value="Genomic_DNA"/>
</dbReference>